<dbReference type="Pfam" id="PF02627">
    <property type="entry name" value="CMD"/>
    <property type="match status" value="1"/>
</dbReference>
<protein>
    <recommendedName>
        <fullName evidence="1">Carboxymuconolactone decarboxylase-like domain-containing protein</fullName>
    </recommendedName>
</protein>
<gene>
    <name evidence="2" type="ORF">N0V93_010064</name>
</gene>
<name>A0A9W8YII7_9PEZI</name>
<dbReference type="InterPro" id="IPR052512">
    <property type="entry name" value="4CMD/NDH-1_regulator"/>
</dbReference>
<dbReference type="Gene3D" id="1.20.1290.10">
    <property type="entry name" value="AhpD-like"/>
    <property type="match status" value="1"/>
</dbReference>
<dbReference type="GO" id="GO:0051920">
    <property type="term" value="F:peroxiredoxin activity"/>
    <property type="evidence" value="ECO:0007669"/>
    <property type="project" value="InterPro"/>
</dbReference>
<proteinExistence type="predicted"/>
<keyword evidence="3" id="KW-1185">Reference proteome</keyword>
<dbReference type="PANTHER" id="PTHR33570:SF2">
    <property type="entry name" value="CARBOXYMUCONOLACTONE DECARBOXYLASE-LIKE DOMAIN-CONTAINING PROTEIN"/>
    <property type="match status" value="1"/>
</dbReference>
<reference evidence="2" key="1">
    <citation type="submission" date="2022-10" db="EMBL/GenBank/DDBJ databases">
        <title>Tapping the CABI collections for fungal endophytes: first genome assemblies for Collariella, Neodidymelliopsis, Ascochyta clinopodiicola, Didymella pomorum, Didymosphaeria variabile, Neocosmospora piperis and Neocucurbitaria cava.</title>
        <authorList>
            <person name="Hill R."/>
        </authorList>
    </citation>
    <scope>NUCLEOTIDE SEQUENCE</scope>
    <source>
        <strain evidence="2">IMI 355082</strain>
    </source>
</reference>
<comment type="caution">
    <text evidence="2">The sequence shown here is derived from an EMBL/GenBank/DDBJ whole genome shotgun (WGS) entry which is preliminary data.</text>
</comment>
<dbReference type="EMBL" id="JAPEVB010000007">
    <property type="protein sequence ID" value="KAJ4385635.1"/>
    <property type="molecule type" value="Genomic_DNA"/>
</dbReference>
<accession>A0A9W8YII7</accession>
<dbReference type="AlphaFoldDB" id="A0A9W8YII7"/>
<dbReference type="SUPFAM" id="SSF69118">
    <property type="entry name" value="AhpD-like"/>
    <property type="match status" value="1"/>
</dbReference>
<dbReference type="InterPro" id="IPR003779">
    <property type="entry name" value="CMD-like"/>
</dbReference>
<dbReference type="PANTHER" id="PTHR33570">
    <property type="entry name" value="4-CARBOXYMUCONOLACTONE DECARBOXYLASE FAMILY PROTEIN"/>
    <property type="match status" value="1"/>
</dbReference>
<sequence length="161" mass="17511">MKHSYQIQPIATAMATKHTVTEGAESAASPRAEARQTLFDQGFAIRKEVTGSAHVERSWTSASAFSRPMQELATEAGWGLIWGRPGLDRRTRSLLNLAMLVALGKSQELSVHVKGAVRNGVTETEIQEAIMQASIYSGLPSGLEGFRVAEKALEELKKEDS</sequence>
<dbReference type="OrthoDB" id="104509at2759"/>
<feature type="domain" description="Carboxymuconolactone decarboxylase-like" evidence="1">
    <location>
        <begin position="69"/>
        <end position="150"/>
    </location>
</feature>
<evidence type="ECO:0000313" key="2">
    <source>
        <dbReference type="EMBL" id="KAJ4385635.1"/>
    </source>
</evidence>
<dbReference type="Proteomes" id="UP001140453">
    <property type="component" value="Unassembled WGS sequence"/>
</dbReference>
<organism evidence="2 3">
    <name type="scientific">Gnomoniopsis smithogilvyi</name>
    <dbReference type="NCBI Taxonomy" id="1191159"/>
    <lineage>
        <taxon>Eukaryota</taxon>
        <taxon>Fungi</taxon>
        <taxon>Dikarya</taxon>
        <taxon>Ascomycota</taxon>
        <taxon>Pezizomycotina</taxon>
        <taxon>Sordariomycetes</taxon>
        <taxon>Sordariomycetidae</taxon>
        <taxon>Diaporthales</taxon>
        <taxon>Gnomoniaceae</taxon>
        <taxon>Gnomoniopsis</taxon>
    </lineage>
</organism>
<evidence type="ECO:0000259" key="1">
    <source>
        <dbReference type="Pfam" id="PF02627"/>
    </source>
</evidence>
<evidence type="ECO:0000313" key="3">
    <source>
        <dbReference type="Proteomes" id="UP001140453"/>
    </source>
</evidence>
<dbReference type="InterPro" id="IPR029032">
    <property type="entry name" value="AhpD-like"/>
</dbReference>